<dbReference type="EMBL" id="JBHSMI010000029">
    <property type="protein sequence ID" value="MFC5405365.1"/>
    <property type="molecule type" value="Genomic_DNA"/>
</dbReference>
<evidence type="ECO:0000259" key="9">
    <source>
        <dbReference type="PROSITE" id="PS01124"/>
    </source>
</evidence>
<sequence>MYKIMLVDDEVWVRRSLKEQIHWSALHAEFCCEAADGENAYRLAMDLRPDIIITDIKMPLMDGIEFMDALQRDLPHIKVIVISGYSEFEYVQKAMVRKATNYILKPIEEQALNESLSLAINEIWNTRLEREEKINLQMTLNQNLPALLEQYLNRIISDTGITGKQFLTLLTDLDIQFDRSSSFLIAVIHTHNYEQLLNTKFNNDDVLLNYSMNNIISKSGEGSTELLSARNIKNKNEHIVLLSCFSPASMHEGEEKSSPRELLHTILDNLRSYLGADASAGIGAAYERIENMTNSYVEATHALKQLRVRDARGVILYEEVRKKDKEPKDDIIGKIVEYMKSNFKEPITLETVAERFALNSSYLSRLFKQECGENFIDFLTRIRIEKASKLMLNPHLKTYEIAEIVGYENTNYFSKVFKKIIGLSPTEYREKFIQD</sequence>
<evidence type="ECO:0000256" key="2">
    <source>
        <dbReference type="ARBA" id="ARBA00022490"/>
    </source>
</evidence>
<dbReference type="InterPro" id="IPR018060">
    <property type="entry name" value="HTH_AraC"/>
</dbReference>
<keyword evidence="2" id="KW-0963">Cytoplasm</keyword>
<dbReference type="Pfam" id="PF00072">
    <property type="entry name" value="Response_reg"/>
    <property type="match status" value="1"/>
</dbReference>
<evidence type="ECO:0000256" key="8">
    <source>
        <dbReference type="PROSITE-ProRule" id="PRU00169"/>
    </source>
</evidence>
<dbReference type="InterPro" id="IPR009057">
    <property type="entry name" value="Homeodomain-like_sf"/>
</dbReference>
<keyword evidence="12" id="KW-1185">Reference proteome</keyword>
<gene>
    <name evidence="11" type="ORF">ACFPOF_21695</name>
</gene>
<evidence type="ECO:0000256" key="1">
    <source>
        <dbReference type="ARBA" id="ARBA00004496"/>
    </source>
</evidence>
<dbReference type="Proteomes" id="UP001596113">
    <property type="component" value="Unassembled WGS sequence"/>
</dbReference>
<dbReference type="PANTHER" id="PTHR42713:SF3">
    <property type="entry name" value="TRANSCRIPTIONAL REGULATORY PROTEIN HPTR"/>
    <property type="match status" value="1"/>
</dbReference>
<dbReference type="Pfam" id="PF17853">
    <property type="entry name" value="GGDEF_2"/>
    <property type="match status" value="1"/>
</dbReference>
<evidence type="ECO:0000256" key="7">
    <source>
        <dbReference type="ARBA" id="ARBA00023163"/>
    </source>
</evidence>
<dbReference type="PANTHER" id="PTHR42713">
    <property type="entry name" value="HISTIDINE KINASE-RELATED"/>
    <property type="match status" value="1"/>
</dbReference>
<dbReference type="SUPFAM" id="SSF52172">
    <property type="entry name" value="CheY-like"/>
    <property type="match status" value="1"/>
</dbReference>
<name>A0ABW0HYJ9_9BACL</name>
<organism evidence="11 12">
    <name type="scientific">Cohnella soli</name>
    <dbReference type="NCBI Taxonomy" id="425005"/>
    <lineage>
        <taxon>Bacteria</taxon>
        <taxon>Bacillati</taxon>
        <taxon>Bacillota</taxon>
        <taxon>Bacilli</taxon>
        <taxon>Bacillales</taxon>
        <taxon>Paenibacillaceae</taxon>
        <taxon>Cohnella</taxon>
    </lineage>
</organism>
<reference evidence="12" key="1">
    <citation type="journal article" date="2019" name="Int. J. Syst. Evol. Microbiol.">
        <title>The Global Catalogue of Microorganisms (GCM) 10K type strain sequencing project: providing services to taxonomists for standard genome sequencing and annotation.</title>
        <authorList>
            <consortium name="The Broad Institute Genomics Platform"/>
            <consortium name="The Broad Institute Genome Sequencing Center for Infectious Disease"/>
            <person name="Wu L."/>
            <person name="Ma J."/>
        </authorList>
    </citation>
    <scope>NUCLEOTIDE SEQUENCE [LARGE SCALE GENOMIC DNA]</scope>
    <source>
        <strain evidence="12">CGMCC 1.18575</strain>
    </source>
</reference>
<feature type="domain" description="HTH araC/xylS-type" evidence="9">
    <location>
        <begin position="333"/>
        <end position="431"/>
    </location>
</feature>
<dbReference type="PRINTS" id="PR00032">
    <property type="entry name" value="HTHARAC"/>
</dbReference>
<keyword evidence="5" id="KW-0805">Transcription regulation</keyword>
<evidence type="ECO:0000259" key="10">
    <source>
        <dbReference type="PROSITE" id="PS50110"/>
    </source>
</evidence>
<dbReference type="PROSITE" id="PS01124">
    <property type="entry name" value="HTH_ARAC_FAMILY_2"/>
    <property type="match status" value="1"/>
</dbReference>
<evidence type="ECO:0000313" key="12">
    <source>
        <dbReference type="Proteomes" id="UP001596113"/>
    </source>
</evidence>
<evidence type="ECO:0000256" key="3">
    <source>
        <dbReference type="ARBA" id="ARBA00022553"/>
    </source>
</evidence>
<dbReference type="InterPro" id="IPR041522">
    <property type="entry name" value="CdaR_GGDEF"/>
</dbReference>
<feature type="modified residue" description="4-aspartylphosphate" evidence="8">
    <location>
        <position position="55"/>
    </location>
</feature>
<dbReference type="InterPro" id="IPR020449">
    <property type="entry name" value="Tscrpt_reg_AraC-type_HTH"/>
</dbReference>
<dbReference type="SMART" id="SM00342">
    <property type="entry name" value="HTH_ARAC"/>
    <property type="match status" value="1"/>
</dbReference>
<keyword evidence="4" id="KW-0902">Two-component regulatory system</keyword>
<keyword evidence="6" id="KW-0238">DNA-binding</keyword>
<evidence type="ECO:0000313" key="11">
    <source>
        <dbReference type="EMBL" id="MFC5405365.1"/>
    </source>
</evidence>
<feature type="domain" description="Response regulatory" evidence="10">
    <location>
        <begin position="3"/>
        <end position="120"/>
    </location>
</feature>
<dbReference type="SUPFAM" id="SSF46689">
    <property type="entry name" value="Homeodomain-like"/>
    <property type="match status" value="2"/>
</dbReference>
<keyword evidence="3 8" id="KW-0597">Phosphoprotein</keyword>
<dbReference type="Gene3D" id="1.10.10.60">
    <property type="entry name" value="Homeodomain-like"/>
    <property type="match status" value="2"/>
</dbReference>
<evidence type="ECO:0000256" key="4">
    <source>
        <dbReference type="ARBA" id="ARBA00023012"/>
    </source>
</evidence>
<dbReference type="CDD" id="cd17536">
    <property type="entry name" value="REC_YesN-like"/>
    <property type="match status" value="1"/>
</dbReference>
<comment type="subcellular location">
    <subcellularLocation>
        <location evidence="1">Cytoplasm</location>
    </subcellularLocation>
</comment>
<evidence type="ECO:0000256" key="5">
    <source>
        <dbReference type="ARBA" id="ARBA00023015"/>
    </source>
</evidence>
<dbReference type="Pfam" id="PF12833">
    <property type="entry name" value="HTH_18"/>
    <property type="match status" value="1"/>
</dbReference>
<proteinExistence type="predicted"/>
<dbReference type="InterPro" id="IPR051552">
    <property type="entry name" value="HptR"/>
</dbReference>
<dbReference type="InterPro" id="IPR011006">
    <property type="entry name" value="CheY-like_superfamily"/>
</dbReference>
<dbReference type="SMART" id="SM00448">
    <property type="entry name" value="REC"/>
    <property type="match status" value="1"/>
</dbReference>
<accession>A0ABW0HYJ9</accession>
<keyword evidence="7" id="KW-0804">Transcription</keyword>
<protein>
    <submittedName>
        <fullName evidence="11">Response regulator</fullName>
    </submittedName>
</protein>
<dbReference type="InterPro" id="IPR001789">
    <property type="entry name" value="Sig_transdc_resp-reg_receiver"/>
</dbReference>
<dbReference type="RefSeq" id="WP_378136543.1">
    <property type="nucleotide sequence ID" value="NZ_JBHSMI010000029.1"/>
</dbReference>
<evidence type="ECO:0000256" key="6">
    <source>
        <dbReference type="ARBA" id="ARBA00023125"/>
    </source>
</evidence>
<comment type="caution">
    <text evidence="11">The sequence shown here is derived from an EMBL/GenBank/DDBJ whole genome shotgun (WGS) entry which is preliminary data.</text>
</comment>
<dbReference type="PROSITE" id="PS50110">
    <property type="entry name" value="RESPONSE_REGULATORY"/>
    <property type="match status" value="1"/>
</dbReference>
<dbReference type="Gene3D" id="3.40.50.2300">
    <property type="match status" value="1"/>
</dbReference>